<reference evidence="2" key="1">
    <citation type="submission" date="2016-10" db="EMBL/GenBank/DDBJ databases">
        <authorList>
            <person name="Benchimol M."/>
            <person name="Almeida L.G."/>
            <person name="Vasconcelos A.T."/>
            <person name="Perreira-Neves A."/>
            <person name="Rosa I.A."/>
            <person name="Tasca T."/>
            <person name="Bogo M.R."/>
            <person name="de Souza W."/>
        </authorList>
    </citation>
    <scope>NUCLEOTIDE SEQUENCE [LARGE SCALE GENOMIC DNA]</scope>
    <source>
        <strain evidence="2">K</strain>
    </source>
</reference>
<dbReference type="PANTHER" id="PTHR12000">
    <property type="entry name" value="HEMOGLOBINASE FAMILY MEMBER"/>
    <property type="match status" value="1"/>
</dbReference>
<protein>
    <recommendedName>
        <fullName evidence="4">Peptidase C13 family protein</fullName>
    </recommendedName>
</protein>
<organism evidence="2 3">
    <name type="scientific">Tritrichomonas foetus</name>
    <dbReference type="NCBI Taxonomy" id="1144522"/>
    <lineage>
        <taxon>Eukaryota</taxon>
        <taxon>Metamonada</taxon>
        <taxon>Parabasalia</taxon>
        <taxon>Tritrichomonadida</taxon>
        <taxon>Tritrichomonadidae</taxon>
        <taxon>Tritrichomonas</taxon>
    </lineage>
</organism>
<accession>A0A1J4JQP0</accession>
<evidence type="ECO:0000313" key="3">
    <source>
        <dbReference type="Proteomes" id="UP000179807"/>
    </source>
</evidence>
<dbReference type="AlphaFoldDB" id="A0A1J4JQP0"/>
<dbReference type="Proteomes" id="UP000179807">
    <property type="component" value="Unassembled WGS sequence"/>
</dbReference>
<comment type="caution">
    <text evidence="2">The sequence shown here is derived from an EMBL/GenBank/DDBJ whole genome shotgun (WGS) entry which is preliminary data.</text>
</comment>
<dbReference type="VEuPathDB" id="TrichDB:TRFO_33578"/>
<dbReference type="InterPro" id="IPR001096">
    <property type="entry name" value="Peptidase_C13"/>
</dbReference>
<dbReference type="PANTHER" id="PTHR12000:SF42">
    <property type="entry name" value="LEGUMAIN"/>
    <property type="match status" value="1"/>
</dbReference>
<dbReference type="GeneID" id="94843862"/>
<dbReference type="EMBL" id="MLAK01000983">
    <property type="protein sequence ID" value="OHS99837.1"/>
    <property type="molecule type" value="Genomic_DNA"/>
</dbReference>
<dbReference type="GO" id="GO:0004197">
    <property type="term" value="F:cysteine-type endopeptidase activity"/>
    <property type="evidence" value="ECO:0007669"/>
    <property type="project" value="TreeGrafter"/>
</dbReference>
<name>A0A1J4JQP0_9EUKA</name>
<dbReference type="RefSeq" id="XP_068352974.1">
    <property type="nucleotide sequence ID" value="XM_068509158.1"/>
</dbReference>
<evidence type="ECO:0008006" key="4">
    <source>
        <dbReference type="Google" id="ProtNLM"/>
    </source>
</evidence>
<dbReference type="GO" id="GO:0051603">
    <property type="term" value="P:proteolysis involved in protein catabolic process"/>
    <property type="evidence" value="ECO:0007669"/>
    <property type="project" value="TreeGrafter"/>
</dbReference>
<keyword evidence="3" id="KW-1185">Reference proteome</keyword>
<dbReference type="OrthoDB" id="192611at2759"/>
<proteinExistence type="inferred from homology"/>
<dbReference type="Pfam" id="PF01650">
    <property type="entry name" value="Peptidase_C13"/>
    <property type="match status" value="1"/>
</dbReference>
<sequence>MLLLSLVYSSISAQWAVLMAGSRGYNNYRHQADVFNLYSILANRGFQKDHIITLAYNDIVDHELNPRKGEVYSRSDHDNVYPGSNAIDYQEKEATAENFLRVLNGDTKNGRALQSEEGDDVFIYYNDHGAPGLFYAFHQIMDLNYMLIIYKKQSKKCQRIINLGDFSLLLKHVILDQLLRIYQFQMFYFWLLLDQHNHHIQLIGIVMLMHSELMNLPNTL</sequence>
<gene>
    <name evidence="2" type="ORF">TRFO_33578</name>
</gene>
<evidence type="ECO:0000313" key="2">
    <source>
        <dbReference type="EMBL" id="OHS99837.1"/>
    </source>
</evidence>
<dbReference type="Gene3D" id="3.40.50.1460">
    <property type="match status" value="1"/>
</dbReference>
<dbReference type="PRINTS" id="PR00776">
    <property type="entry name" value="HEMOGLOBNASE"/>
</dbReference>
<dbReference type="GO" id="GO:0006624">
    <property type="term" value="P:vacuolar protein processing"/>
    <property type="evidence" value="ECO:0007669"/>
    <property type="project" value="TreeGrafter"/>
</dbReference>
<dbReference type="GO" id="GO:0005773">
    <property type="term" value="C:vacuole"/>
    <property type="evidence" value="ECO:0007669"/>
    <property type="project" value="GOC"/>
</dbReference>
<comment type="similarity">
    <text evidence="1">Belongs to the peptidase C13 family.</text>
</comment>
<evidence type="ECO:0000256" key="1">
    <source>
        <dbReference type="ARBA" id="ARBA00009941"/>
    </source>
</evidence>